<dbReference type="EC" id="2.7.11.1" evidence="2"/>
<dbReference type="InterPro" id="IPR000719">
    <property type="entry name" value="Prot_kinase_dom"/>
</dbReference>
<evidence type="ECO:0000313" key="13">
    <source>
        <dbReference type="Proteomes" id="UP001447188"/>
    </source>
</evidence>
<organism evidence="12 13">
    <name type="scientific">Discina gigas</name>
    <dbReference type="NCBI Taxonomy" id="1032678"/>
    <lineage>
        <taxon>Eukaryota</taxon>
        <taxon>Fungi</taxon>
        <taxon>Dikarya</taxon>
        <taxon>Ascomycota</taxon>
        <taxon>Pezizomycotina</taxon>
        <taxon>Pezizomycetes</taxon>
        <taxon>Pezizales</taxon>
        <taxon>Discinaceae</taxon>
        <taxon>Discina</taxon>
    </lineage>
</organism>
<evidence type="ECO:0000256" key="1">
    <source>
        <dbReference type="ARBA" id="ARBA00004623"/>
    </source>
</evidence>
<keyword evidence="5" id="KW-0547">Nucleotide-binding</keyword>
<evidence type="ECO:0000256" key="7">
    <source>
        <dbReference type="ARBA" id="ARBA00022840"/>
    </source>
</evidence>
<dbReference type="InterPro" id="IPR045269">
    <property type="entry name" value="Atg1-like"/>
</dbReference>
<keyword evidence="7" id="KW-0067">ATP-binding</keyword>
<evidence type="ECO:0000256" key="9">
    <source>
        <dbReference type="ARBA" id="ARBA00047899"/>
    </source>
</evidence>
<dbReference type="PANTHER" id="PTHR24348:SF22">
    <property type="entry name" value="NON-SPECIFIC SERINE_THREONINE PROTEIN KINASE"/>
    <property type="match status" value="1"/>
</dbReference>
<keyword evidence="3" id="KW-0723">Serine/threonine-protein kinase</keyword>
<dbReference type="EMBL" id="JBBBZM010000163">
    <property type="protein sequence ID" value="KAL0632541.1"/>
    <property type="molecule type" value="Genomic_DNA"/>
</dbReference>
<keyword evidence="4 12" id="KW-0808">Transferase</keyword>
<evidence type="ECO:0000256" key="4">
    <source>
        <dbReference type="ARBA" id="ARBA00022679"/>
    </source>
</evidence>
<dbReference type="PANTHER" id="PTHR24348">
    <property type="entry name" value="SERINE/THREONINE-PROTEIN KINASE UNC-51-RELATED"/>
    <property type="match status" value="1"/>
</dbReference>
<evidence type="ECO:0000259" key="11">
    <source>
        <dbReference type="PROSITE" id="PS50011"/>
    </source>
</evidence>
<evidence type="ECO:0000313" key="12">
    <source>
        <dbReference type="EMBL" id="KAL0632541.1"/>
    </source>
</evidence>
<comment type="catalytic activity">
    <reaction evidence="9">
        <text>L-threonyl-[protein] + ATP = O-phospho-L-threonyl-[protein] + ADP + H(+)</text>
        <dbReference type="Rhea" id="RHEA:46608"/>
        <dbReference type="Rhea" id="RHEA-COMP:11060"/>
        <dbReference type="Rhea" id="RHEA-COMP:11605"/>
        <dbReference type="ChEBI" id="CHEBI:15378"/>
        <dbReference type="ChEBI" id="CHEBI:30013"/>
        <dbReference type="ChEBI" id="CHEBI:30616"/>
        <dbReference type="ChEBI" id="CHEBI:61977"/>
        <dbReference type="ChEBI" id="CHEBI:456216"/>
        <dbReference type="EC" id="2.7.11.1"/>
    </reaction>
</comment>
<dbReference type="PROSITE" id="PS50011">
    <property type="entry name" value="PROTEIN_KINASE_DOM"/>
    <property type="match status" value="1"/>
</dbReference>
<dbReference type="Proteomes" id="UP001447188">
    <property type="component" value="Unassembled WGS sequence"/>
</dbReference>
<evidence type="ECO:0000256" key="6">
    <source>
        <dbReference type="ARBA" id="ARBA00022777"/>
    </source>
</evidence>
<comment type="catalytic activity">
    <reaction evidence="10">
        <text>L-seryl-[protein] + ATP = O-phospho-L-seryl-[protein] + ADP + H(+)</text>
        <dbReference type="Rhea" id="RHEA:17989"/>
        <dbReference type="Rhea" id="RHEA-COMP:9863"/>
        <dbReference type="Rhea" id="RHEA-COMP:11604"/>
        <dbReference type="ChEBI" id="CHEBI:15378"/>
        <dbReference type="ChEBI" id="CHEBI:29999"/>
        <dbReference type="ChEBI" id="CHEBI:30616"/>
        <dbReference type="ChEBI" id="CHEBI:83421"/>
        <dbReference type="ChEBI" id="CHEBI:456216"/>
        <dbReference type="EC" id="2.7.11.1"/>
    </reaction>
</comment>
<feature type="domain" description="Protein kinase" evidence="11">
    <location>
        <begin position="41"/>
        <end position="324"/>
    </location>
</feature>
<protein>
    <recommendedName>
        <fullName evidence="2">non-specific serine/threonine protein kinase</fullName>
        <ecNumber evidence="2">2.7.11.1</ecNumber>
    </recommendedName>
    <alternativeName>
        <fullName evidence="8">Autophagy-related protein 1</fullName>
    </alternativeName>
</protein>
<keyword evidence="13" id="KW-1185">Reference proteome</keyword>
<comment type="subcellular location">
    <subcellularLocation>
        <location evidence="1">Preautophagosomal structure membrane</location>
        <topology evidence="1">Peripheral membrane protein</topology>
    </subcellularLocation>
</comment>
<sequence length="331" mass="37321">MSLSPEEQVNMYRVDSEVSDDMVRHPNPGITVPGCQGIWRTTGRLDSEHGDSEVVVQCLELPQENPRLQPPRILRAVKRLRTQKIYPAVDNKVTIARGLLCLAKANVSETIAVVRMLCWYEDATFTYIAMEYCAYGNLRDWIAASPLQGEAWAREVARQILSVLAELATAQLAHRNIKPSNILIASAMPIRIKVADFHNAKWMTEGTGLGTQVGTLAYVAPEMRGNLDQDHKVFKRYDTKVDMWSLGVVLHEILTKKHPFREPGRSRFSELRYQMFLQNNGCSVSLDALDGMVSPYGMSFVACMLARNAAFRLTPAEALNDQWFRNVIGYM</sequence>
<evidence type="ECO:0000256" key="5">
    <source>
        <dbReference type="ARBA" id="ARBA00022741"/>
    </source>
</evidence>
<dbReference type="GO" id="GO:0004674">
    <property type="term" value="F:protein serine/threonine kinase activity"/>
    <property type="evidence" value="ECO:0007669"/>
    <property type="project" value="UniProtKB-EC"/>
</dbReference>
<dbReference type="Pfam" id="PF00069">
    <property type="entry name" value="Pkinase"/>
    <property type="match status" value="1"/>
</dbReference>
<evidence type="ECO:0000256" key="2">
    <source>
        <dbReference type="ARBA" id="ARBA00012513"/>
    </source>
</evidence>
<evidence type="ECO:0000256" key="10">
    <source>
        <dbReference type="ARBA" id="ARBA00048679"/>
    </source>
</evidence>
<accession>A0ABR3G9B2</accession>
<reference evidence="12 13" key="1">
    <citation type="submission" date="2024-02" db="EMBL/GenBank/DDBJ databases">
        <title>Discinaceae phylogenomics.</title>
        <authorList>
            <person name="Dirks A.C."/>
            <person name="James T.Y."/>
        </authorList>
    </citation>
    <scope>NUCLEOTIDE SEQUENCE [LARGE SCALE GENOMIC DNA]</scope>
    <source>
        <strain evidence="12 13">ACD0624</strain>
    </source>
</reference>
<dbReference type="Gene3D" id="1.10.510.10">
    <property type="entry name" value="Transferase(Phosphotransferase) domain 1"/>
    <property type="match status" value="1"/>
</dbReference>
<keyword evidence="6 12" id="KW-0418">Kinase</keyword>
<name>A0ABR3G9B2_9PEZI</name>
<dbReference type="InterPro" id="IPR011009">
    <property type="entry name" value="Kinase-like_dom_sf"/>
</dbReference>
<evidence type="ECO:0000256" key="8">
    <source>
        <dbReference type="ARBA" id="ARBA00030237"/>
    </source>
</evidence>
<comment type="caution">
    <text evidence="12">The sequence shown here is derived from an EMBL/GenBank/DDBJ whole genome shotgun (WGS) entry which is preliminary data.</text>
</comment>
<proteinExistence type="predicted"/>
<evidence type="ECO:0000256" key="3">
    <source>
        <dbReference type="ARBA" id="ARBA00022527"/>
    </source>
</evidence>
<gene>
    <name evidence="12" type="primary">RAD53_5</name>
    <name evidence="12" type="ORF">Q9L58_008561</name>
</gene>
<dbReference type="SUPFAM" id="SSF56112">
    <property type="entry name" value="Protein kinase-like (PK-like)"/>
    <property type="match status" value="1"/>
</dbReference>